<dbReference type="AlphaFoldDB" id="A0A5E7Q604"/>
<reference evidence="1 2" key="1">
    <citation type="submission" date="2019-09" db="EMBL/GenBank/DDBJ databases">
        <authorList>
            <person name="Chandra G."/>
            <person name="Truman W A."/>
        </authorList>
    </citation>
    <scope>NUCLEOTIDE SEQUENCE [LARGE SCALE GENOMIC DNA]</scope>
    <source>
        <strain evidence="1">PS896</strain>
    </source>
</reference>
<dbReference type="EMBL" id="CABVIN010000014">
    <property type="protein sequence ID" value="VVP56227.1"/>
    <property type="molecule type" value="Genomic_DNA"/>
</dbReference>
<sequence>MPYSTVFRPSAELQGKALSAHTVATFMATQGVFKLTELTSGKSMRRDVLEFLLRKRAIGYWSKNLWLVPAKNTTELRLTDAGLDKLEDRLQGRAGAQSVTSSQVQQALNMIFRGSEHDDMERRDFEADAPFFAVKGRGEHNGVSLFPHRYADGTYVATTSKYQSDYVYTERLDELEALVRSGYGARMSNPAVEQGPSYITHNKIRFSRDENSTEALRRVLSVLAAHDDLSGMTLAEYRKEQALLRAWLLGGRHQGLCVLCGRTMPQELLIAAHIKPRKKASRTERLDFSSIAALMCSLGCDSLFEKGFVYVVDEKIHLNPKRTFTRALDEAVQPLAGRVVPNWAESSEYYTWHAKQFG</sequence>
<evidence type="ECO:0000313" key="2">
    <source>
        <dbReference type="Proteomes" id="UP000377224"/>
    </source>
</evidence>
<accession>A0A5E7Q604</accession>
<dbReference type="RefSeq" id="WP_150648812.1">
    <property type="nucleotide sequence ID" value="NZ_CABVIN010000014.1"/>
</dbReference>
<evidence type="ECO:0008006" key="3">
    <source>
        <dbReference type="Google" id="ProtNLM"/>
    </source>
</evidence>
<organism evidence="1 2">
    <name type="scientific">Pseudomonas fluorescens</name>
    <dbReference type="NCBI Taxonomy" id="294"/>
    <lineage>
        <taxon>Bacteria</taxon>
        <taxon>Pseudomonadati</taxon>
        <taxon>Pseudomonadota</taxon>
        <taxon>Gammaproteobacteria</taxon>
        <taxon>Pseudomonadales</taxon>
        <taxon>Pseudomonadaceae</taxon>
        <taxon>Pseudomonas</taxon>
    </lineage>
</organism>
<dbReference type="Proteomes" id="UP000377224">
    <property type="component" value="Unassembled WGS sequence"/>
</dbReference>
<gene>
    <name evidence="1" type="ORF">PS896_05718</name>
</gene>
<evidence type="ECO:0000313" key="1">
    <source>
        <dbReference type="EMBL" id="VVP56227.1"/>
    </source>
</evidence>
<proteinExistence type="predicted"/>
<name>A0A5E7Q604_PSEFL</name>
<protein>
    <recommendedName>
        <fullName evidence="3">HNH nuclease domain-containing protein</fullName>
    </recommendedName>
</protein>